<sequence length="148" mass="17091">MKKDTLFYGIISTILGSVFIGLALIFEFQAEGYLWGFGGAGLSSGIMSVWKYIHWTKPENISEYNERLKTEKIELADERKIMLRDKSARITYMIMLGLYVALIMIFSVLSTFGYFTPFSRYLVIIFSVMIIVQFFIGIIAFSYLNKRL</sequence>
<reference evidence="2" key="1">
    <citation type="submission" date="2019-08" db="EMBL/GenBank/DDBJ databases">
        <authorList>
            <person name="Kucharzyk K."/>
            <person name="Murdoch R.W."/>
            <person name="Higgins S."/>
            <person name="Loffler F."/>
        </authorList>
    </citation>
    <scope>NUCLEOTIDE SEQUENCE</scope>
</reference>
<protein>
    <recommendedName>
        <fullName evidence="3">DUF2178 domain-containing protein</fullName>
    </recommendedName>
</protein>
<evidence type="ECO:0000313" key="2">
    <source>
        <dbReference type="EMBL" id="MPM65092.1"/>
    </source>
</evidence>
<gene>
    <name evidence="2" type="ORF">SDC9_111984</name>
</gene>
<dbReference type="EMBL" id="VSSQ01020325">
    <property type="protein sequence ID" value="MPM65092.1"/>
    <property type="molecule type" value="Genomic_DNA"/>
</dbReference>
<proteinExistence type="predicted"/>
<feature type="transmembrane region" description="Helical" evidence="1">
    <location>
        <begin position="7"/>
        <end position="26"/>
    </location>
</feature>
<feature type="transmembrane region" description="Helical" evidence="1">
    <location>
        <begin position="121"/>
        <end position="144"/>
    </location>
</feature>
<keyword evidence="1" id="KW-0472">Membrane</keyword>
<evidence type="ECO:0000256" key="1">
    <source>
        <dbReference type="SAM" id="Phobius"/>
    </source>
</evidence>
<feature type="transmembrane region" description="Helical" evidence="1">
    <location>
        <begin position="32"/>
        <end position="53"/>
    </location>
</feature>
<comment type="caution">
    <text evidence="2">The sequence shown here is derived from an EMBL/GenBank/DDBJ whole genome shotgun (WGS) entry which is preliminary data.</text>
</comment>
<accession>A0A645BIJ1</accession>
<organism evidence="2">
    <name type="scientific">bioreactor metagenome</name>
    <dbReference type="NCBI Taxonomy" id="1076179"/>
    <lineage>
        <taxon>unclassified sequences</taxon>
        <taxon>metagenomes</taxon>
        <taxon>ecological metagenomes</taxon>
    </lineage>
</organism>
<keyword evidence="1" id="KW-0812">Transmembrane</keyword>
<dbReference type="AlphaFoldDB" id="A0A645BIJ1"/>
<dbReference type="SUPFAM" id="SSF103473">
    <property type="entry name" value="MFS general substrate transporter"/>
    <property type="match status" value="1"/>
</dbReference>
<dbReference type="InterPro" id="IPR036259">
    <property type="entry name" value="MFS_trans_sf"/>
</dbReference>
<name>A0A645BIJ1_9ZZZZ</name>
<evidence type="ECO:0008006" key="3">
    <source>
        <dbReference type="Google" id="ProtNLM"/>
    </source>
</evidence>
<feature type="transmembrane region" description="Helical" evidence="1">
    <location>
        <begin position="90"/>
        <end position="115"/>
    </location>
</feature>
<keyword evidence="1" id="KW-1133">Transmembrane helix</keyword>